<protein>
    <submittedName>
        <fullName evidence="4">Polysaccharide biosynthesis protein</fullName>
    </submittedName>
</protein>
<dbReference type="Proteomes" id="UP000775686">
    <property type="component" value="Unassembled WGS sequence"/>
</dbReference>
<proteinExistence type="inferred from homology"/>
<evidence type="ECO:0000313" key="4">
    <source>
        <dbReference type="EMBL" id="MBM6742869.1"/>
    </source>
</evidence>
<dbReference type="InterPro" id="IPR003869">
    <property type="entry name" value="Polysac_CapD-like"/>
</dbReference>
<keyword evidence="2" id="KW-0472">Membrane</keyword>
<feature type="transmembrane region" description="Helical" evidence="2">
    <location>
        <begin position="12"/>
        <end position="36"/>
    </location>
</feature>
<feature type="transmembrane region" description="Helical" evidence="2">
    <location>
        <begin position="116"/>
        <end position="137"/>
    </location>
</feature>
<dbReference type="Pfam" id="PF13727">
    <property type="entry name" value="CoA_binding_3"/>
    <property type="match status" value="1"/>
</dbReference>
<reference evidence="4 5" key="1">
    <citation type="journal article" date="2021" name="Sci. Rep.">
        <title>The distribution of antibiotic resistance genes in chicken gut microbiota commensals.</title>
        <authorList>
            <person name="Juricova H."/>
            <person name="Matiasovicova J."/>
            <person name="Kubasova T."/>
            <person name="Cejkova D."/>
            <person name="Rychlik I."/>
        </authorList>
    </citation>
    <scope>NUCLEOTIDE SEQUENCE [LARGE SCALE GENOMIC DNA]</scope>
    <source>
        <strain evidence="4 5">An770</strain>
    </source>
</reference>
<dbReference type="InterPro" id="IPR051203">
    <property type="entry name" value="Polysaccharide_Synthase-Rel"/>
</dbReference>
<dbReference type="EMBL" id="JACJKH010000001">
    <property type="protein sequence ID" value="MBM6742869.1"/>
    <property type="molecule type" value="Genomic_DNA"/>
</dbReference>
<organism evidence="4 5">
    <name type="scientific">Drancourtella massiliensis</name>
    <dbReference type="NCBI Taxonomy" id="1632013"/>
    <lineage>
        <taxon>Bacteria</taxon>
        <taxon>Bacillati</taxon>
        <taxon>Bacillota</taxon>
        <taxon>Clostridia</taxon>
        <taxon>Eubacteriales</taxon>
        <taxon>Oscillospiraceae</taxon>
        <taxon>Drancourtella</taxon>
    </lineage>
</organism>
<dbReference type="Pfam" id="PF02719">
    <property type="entry name" value="Polysacc_synt_2"/>
    <property type="match status" value="1"/>
</dbReference>
<name>A0ABS2ED01_9FIRM</name>
<feature type="domain" description="Polysaccharide biosynthesis protein CapD-like" evidence="3">
    <location>
        <begin position="301"/>
        <end position="583"/>
    </location>
</feature>
<keyword evidence="2" id="KW-0812">Transmembrane</keyword>
<feature type="transmembrane region" description="Helical" evidence="2">
    <location>
        <begin position="89"/>
        <end position="110"/>
    </location>
</feature>
<dbReference type="Gene3D" id="3.40.50.720">
    <property type="entry name" value="NAD(P)-binding Rossmann-like Domain"/>
    <property type="match status" value="2"/>
</dbReference>
<dbReference type="InterPro" id="IPR029063">
    <property type="entry name" value="SAM-dependent_MTases_sf"/>
</dbReference>
<dbReference type="SUPFAM" id="SSF51735">
    <property type="entry name" value="NAD(P)-binding Rossmann-fold domains"/>
    <property type="match status" value="1"/>
</dbReference>
<accession>A0ABS2ED01</accession>
<evidence type="ECO:0000313" key="5">
    <source>
        <dbReference type="Proteomes" id="UP000775686"/>
    </source>
</evidence>
<evidence type="ECO:0000256" key="1">
    <source>
        <dbReference type="ARBA" id="ARBA00007430"/>
    </source>
</evidence>
<dbReference type="CDD" id="cd05237">
    <property type="entry name" value="UDP_invert_4-6DH_SDR_e"/>
    <property type="match status" value="1"/>
</dbReference>
<dbReference type="PANTHER" id="PTHR43318:SF1">
    <property type="entry name" value="POLYSACCHARIDE BIOSYNTHESIS PROTEIN EPSC-RELATED"/>
    <property type="match status" value="1"/>
</dbReference>
<comment type="caution">
    <text evidence="4">The sequence shown here is derived from an EMBL/GenBank/DDBJ whole genome shotgun (WGS) entry which is preliminary data.</text>
</comment>
<evidence type="ECO:0000256" key="2">
    <source>
        <dbReference type="SAM" id="Phobius"/>
    </source>
</evidence>
<comment type="similarity">
    <text evidence="1">Belongs to the polysaccharide synthase family.</text>
</comment>
<keyword evidence="5" id="KW-1185">Reference proteome</keyword>
<dbReference type="InterPro" id="IPR036291">
    <property type="entry name" value="NAD(P)-bd_dom_sf"/>
</dbReference>
<keyword evidence="2" id="KW-1133">Transmembrane helix</keyword>
<gene>
    <name evidence="4" type="ORF">H6A32_00845</name>
</gene>
<evidence type="ECO:0000259" key="3">
    <source>
        <dbReference type="Pfam" id="PF02719"/>
    </source>
</evidence>
<dbReference type="PANTHER" id="PTHR43318">
    <property type="entry name" value="UDP-N-ACETYLGLUCOSAMINE 4,6-DEHYDRATASE"/>
    <property type="match status" value="1"/>
</dbReference>
<dbReference type="RefSeq" id="WP_204863527.1">
    <property type="nucleotide sequence ID" value="NZ_JACJKH010000001.1"/>
</dbReference>
<dbReference type="SUPFAM" id="SSF53335">
    <property type="entry name" value="S-adenosyl-L-methionine-dependent methyltransferases"/>
    <property type="match status" value="1"/>
</dbReference>
<sequence length="630" mass="71343">MRKWMADKLFLYHWVRISILLFIYDVIVMNVSYGLALWLRFDFRFSDIPPEYLFTWIRYIPIHTVCTLILMFAFKLYRSMWRFASFDELSRTTIVCAISMALHIVGTTVIFQRMPISYYVMGGILQYFLITGIRFSYRIYRMFVTRTSAAAVEARDVKNTMIIGAGEAGRAIISEFNKSGDKMHTRIRCIIDDNKNKKNRYIDGIPIVGTREDIPEMVKKYQIQKIIFAIPAISASEKKNILEICKETGCEMQIVPAVYQLVNGEVKVSSIRPVEIEELLGRESIRMDLAEISGYVKDKVVLVTGGGGSIGSELCRQIAAYGAKQLIIFDIYENNAYDIEQELRRKYPSLNLVALIGSVRDTGCLEKVFSTYHPQLVFHAAAHKHVPLMETSPNEAIKNNVFGTYNTAKLANEYGVERFVLISTDKAVNPTNIMGASKRMCEMVIQMMSRHSKGTTFAAVRFGNVLGSNGSVIPLFKKQIAEGGPVTVTHPDIIRYFMTIPEAVSLVLTAGSYAEGGEIFVLDMGEPVKILDLATNLIKLSGLKPGVDIEIKFTGLRPGEKLYEELLMAEEGLHKTDNNLIFIGEPIDMDDDKFLMELAELKDACYKEVSDVKERVSRIVPTYQYKKKEK</sequence>
<feature type="transmembrane region" description="Helical" evidence="2">
    <location>
        <begin position="56"/>
        <end position="77"/>
    </location>
</feature>